<dbReference type="Proteomes" id="UP001145114">
    <property type="component" value="Unassembled WGS sequence"/>
</dbReference>
<evidence type="ECO:0000313" key="1">
    <source>
        <dbReference type="EMBL" id="KAJ1672449.1"/>
    </source>
</evidence>
<accession>A0ACC1H7Q0</accession>
<name>A0ACC1H7Q0_9FUNG</name>
<evidence type="ECO:0000313" key="2">
    <source>
        <dbReference type="Proteomes" id="UP001145114"/>
    </source>
</evidence>
<gene>
    <name evidence="1" type="ORF">EV182_007149</name>
</gene>
<dbReference type="EMBL" id="JAMZIH010008357">
    <property type="protein sequence ID" value="KAJ1672449.1"/>
    <property type="molecule type" value="Genomic_DNA"/>
</dbReference>
<reference evidence="1" key="1">
    <citation type="submission" date="2022-06" db="EMBL/GenBank/DDBJ databases">
        <title>Phylogenomic reconstructions and comparative analyses of Kickxellomycotina fungi.</title>
        <authorList>
            <person name="Reynolds N.K."/>
            <person name="Stajich J.E."/>
            <person name="Barry K."/>
            <person name="Grigoriev I.V."/>
            <person name="Crous P."/>
            <person name="Smith M.E."/>
        </authorList>
    </citation>
    <scope>NUCLEOTIDE SEQUENCE</scope>
    <source>
        <strain evidence="1">RSA 2271</strain>
    </source>
</reference>
<feature type="non-terminal residue" evidence="1">
    <location>
        <position position="318"/>
    </location>
</feature>
<proteinExistence type="predicted"/>
<protein>
    <submittedName>
        <fullName evidence="1">Uncharacterized protein</fullName>
    </submittedName>
</protein>
<comment type="caution">
    <text evidence="1">The sequence shown here is derived from an EMBL/GenBank/DDBJ whole genome shotgun (WGS) entry which is preliminary data.</text>
</comment>
<keyword evidence="2" id="KW-1185">Reference proteome</keyword>
<sequence>GYRTPIPEDLLEDSQENESREKDYSMITSILDPRPLGQGAQGSITNDKPAILPGSASPKQDATVPGGQSKPIANSHQSENAAHYDHPQQEDHSAHNLTDIGGGATTNTSSSQKSGDRGATGASLAAGLQSPHIDPLRNRSSNEGAAAAATTSKSPRTGVTKIINQIRHRAKRPLQRRDGSNHTLDETGEEVAYWSYPTDRDGTYETRYPNLSLETVVTSTPLQAFLSRARGLRQIDLIVCGRNRGTRMKYFDHTDEIAQNDAVCKTHVRAERRKALGEVGERVIGIGSNASLLVVQHYNNSEDDTTATSSSSSSSSNQ</sequence>
<feature type="non-terminal residue" evidence="1">
    <location>
        <position position="1"/>
    </location>
</feature>
<organism evidence="1 2">
    <name type="scientific">Spiromyces aspiralis</name>
    <dbReference type="NCBI Taxonomy" id="68401"/>
    <lineage>
        <taxon>Eukaryota</taxon>
        <taxon>Fungi</taxon>
        <taxon>Fungi incertae sedis</taxon>
        <taxon>Zoopagomycota</taxon>
        <taxon>Kickxellomycotina</taxon>
        <taxon>Kickxellomycetes</taxon>
        <taxon>Kickxellales</taxon>
        <taxon>Kickxellaceae</taxon>
        <taxon>Spiromyces</taxon>
    </lineage>
</organism>